<keyword evidence="3" id="KW-1185">Reference proteome</keyword>
<sequence>MNNDEKKKKLREYLLSADRLKKKCDDAIRWESLSAGPSGMILNRGGKGRPDTIKETAMQARQECEDLAVETRRLRQELNDALALMEDNQLRSIIEGLYIDGMSTRQLREKKSYSERHMRRLTSMAIRELDRCSTFFS</sequence>
<feature type="coiled-coil region" evidence="1">
    <location>
        <begin position="57"/>
        <end position="88"/>
    </location>
</feature>
<dbReference type="EMBL" id="VWXL01000052">
    <property type="protein sequence ID" value="MVB11066.1"/>
    <property type="molecule type" value="Genomic_DNA"/>
</dbReference>
<keyword evidence="1" id="KW-0175">Coiled coil</keyword>
<evidence type="ECO:0000313" key="3">
    <source>
        <dbReference type="Proteomes" id="UP000469440"/>
    </source>
</evidence>
<organism evidence="2 3">
    <name type="scientific">Caproicibacter fermentans</name>
    <dbReference type="NCBI Taxonomy" id="2576756"/>
    <lineage>
        <taxon>Bacteria</taxon>
        <taxon>Bacillati</taxon>
        <taxon>Bacillota</taxon>
        <taxon>Clostridia</taxon>
        <taxon>Eubacteriales</taxon>
        <taxon>Acutalibacteraceae</taxon>
        <taxon>Caproicibacter</taxon>
    </lineage>
</organism>
<dbReference type="Pfam" id="PF07374">
    <property type="entry name" value="DUF1492"/>
    <property type="match status" value="1"/>
</dbReference>
<comment type="caution">
    <text evidence="2">The sequence shown here is derived from an EMBL/GenBank/DDBJ whole genome shotgun (WGS) entry which is preliminary data.</text>
</comment>
<accession>A0A6N8HZ30</accession>
<dbReference type="AlphaFoldDB" id="A0A6N8HZ30"/>
<evidence type="ECO:0000256" key="1">
    <source>
        <dbReference type="SAM" id="Coils"/>
    </source>
</evidence>
<dbReference type="RefSeq" id="WP_166525103.1">
    <property type="nucleotide sequence ID" value="NZ_VWXL01000052.1"/>
</dbReference>
<evidence type="ECO:0000313" key="2">
    <source>
        <dbReference type="EMBL" id="MVB11066.1"/>
    </source>
</evidence>
<protein>
    <submittedName>
        <fullName evidence="2">Uncharacterized protein</fullName>
    </submittedName>
</protein>
<name>A0A6N8HZ30_9FIRM</name>
<proteinExistence type="predicted"/>
<dbReference type="InterPro" id="IPR010861">
    <property type="entry name" value="DUF1492"/>
</dbReference>
<dbReference type="Proteomes" id="UP000469440">
    <property type="component" value="Unassembled WGS sequence"/>
</dbReference>
<reference evidence="2 3" key="1">
    <citation type="submission" date="2019-09" db="EMBL/GenBank/DDBJ databases">
        <title>Genome sequence of Clostridium sp. EA1.</title>
        <authorList>
            <person name="Poehlein A."/>
            <person name="Bengelsdorf F.R."/>
            <person name="Daniel R."/>
        </authorList>
    </citation>
    <scope>NUCLEOTIDE SEQUENCE [LARGE SCALE GENOMIC DNA]</scope>
    <source>
        <strain evidence="2 3">EA1</strain>
    </source>
</reference>
<gene>
    <name evidence="2" type="ORF">CAFE_17680</name>
</gene>